<keyword evidence="1" id="KW-0812">Transmembrane</keyword>
<evidence type="ECO:0000256" key="1">
    <source>
        <dbReference type="SAM" id="Phobius"/>
    </source>
</evidence>
<dbReference type="WBParaSite" id="MCU_014442-RA">
    <property type="protein sequence ID" value="MCU_014442-RA"/>
    <property type="gene ID" value="MCU_014442"/>
</dbReference>
<name>A0A5K3G1A3_MESCO</name>
<organism evidence="2">
    <name type="scientific">Mesocestoides corti</name>
    <name type="common">Flatworm</name>
    <dbReference type="NCBI Taxonomy" id="53468"/>
    <lineage>
        <taxon>Eukaryota</taxon>
        <taxon>Metazoa</taxon>
        <taxon>Spiralia</taxon>
        <taxon>Lophotrochozoa</taxon>
        <taxon>Platyhelminthes</taxon>
        <taxon>Cestoda</taxon>
        <taxon>Eucestoda</taxon>
        <taxon>Cyclophyllidea</taxon>
        <taxon>Mesocestoididae</taxon>
        <taxon>Mesocestoides</taxon>
    </lineage>
</organism>
<protein>
    <submittedName>
        <fullName evidence="2">Uncharacterized protein</fullName>
    </submittedName>
</protein>
<reference evidence="2" key="1">
    <citation type="submission" date="2019-11" db="UniProtKB">
        <authorList>
            <consortium name="WormBaseParasite"/>
        </authorList>
    </citation>
    <scope>IDENTIFICATION</scope>
</reference>
<keyword evidence="1" id="KW-0472">Membrane</keyword>
<feature type="transmembrane region" description="Helical" evidence="1">
    <location>
        <begin position="6"/>
        <end position="27"/>
    </location>
</feature>
<accession>A0A5K3G1A3</accession>
<sequence>MDNALRLYMLAGCLGCVTLTTWCIEYLRPRVSRLDFRRIWSIANATKNSDLLSIFGPVIRFHMGRVFFILPNFYASIEVKNRSCVGEGWKLSAIAVWFEAENRTIEEEEELGGRGRVDIAKD</sequence>
<evidence type="ECO:0000313" key="2">
    <source>
        <dbReference type="WBParaSite" id="MCU_014442-RA"/>
    </source>
</evidence>
<proteinExistence type="predicted"/>
<dbReference type="AlphaFoldDB" id="A0A5K3G1A3"/>
<keyword evidence="1" id="KW-1133">Transmembrane helix</keyword>